<accession>A0ABM8VYD7</accession>
<dbReference type="Gene3D" id="3.40.50.300">
    <property type="entry name" value="P-loop containing nucleotide triphosphate hydrolases"/>
    <property type="match status" value="1"/>
</dbReference>
<keyword evidence="2" id="KW-1185">Reference proteome</keyword>
<evidence type="ECO:0000313" key="2">
    <source>
        <dbReference type="Proteomes" id="UP000789901"/>
    </source>
</evidence>
<protein>
    <submittedName>
        <fullName evidence="1">5960_t:CDS:1</fullName>
    </submittedName>
</protein>
<name>A0ABM8VYD7_GIGMA</name>
<dbReference type="EMBL" id="CAJVQB010000257">
    <property type="protein sequence ID" value="CAG8478132.1"/>
    <property type="molecule type" value="Genomic_DNA"/>
</dbReference>
<organism evidence="1 2">
    <name type="scientific">Gigaspora margarita</name>
    <dbReference type="NCBI Taxonomy" id="4874"/>
    <lineage>
        <taxon>Eukaryota</taxon>
        <taxon>Fungi</taxon>
        <taxon>Fungi incertae sedis</taxon>
        <taxon>Mucoromycota</taxon>
        <taxon>Glomeromycotina</taxon>
        <taxon>Glomeromycetes</taxon>
        <taxon>Diversisporales</taxon>
        <taxon>Gigasporaceae</taxon>
        <taxon>Gigaspora</taxon>
    </lineage>
</organism>
<comment type="caution">
    <text evidence="1">The sequence shown here is derived from an EMBL/GenBank/DDBJ whole genome shotgun (WGS) entry which is preliminary data.</text>
</comment>
<sequence>MFMGLTVKAILIVFKARRFTKEQKDVLNEIRTILGRDEQTTSSLRFPTRTKNKLSVKTSENQIHRERLKEIKKLIKGVQGVYITEQYEEKLKEDARREAEAVYRQRMDEFEDSLNRKLRMTEYMGTRKRTS</sequence>
<evidence type="ECO:0000313" key="1">
    <source>
        <dbReference type="EMBL" id="CAG8478132.1"/>
    </source>
</evidence>
<reference evidence="1 2" key="1">
    <citation type="submission" date="2021-06" db="EMBL/GenBank/DDBJ databases">
        <authorList>
            <person name="Kallberg Y."/>
            <person name="Tangrot J."/>
            <person name="Rosling A."/>
        </authorList>
    </citation>
    <scope>NUCLEOTIDE SEQUENCE [LARGE SCALE GENOMIC DNA]</scope>
    <source>
        <strain evidence="1 2">120-4 pot B 10/14</strain>
    </source>
</reference>
<proteinExistence type="predicted"/>
<gene>
    <name evidence="1" type="ORF">GMARGA_LOCUS1101</name>
</gene>
<dbReference type="Proteomes" id="UP000789901">
    <property type="component" value="Unassembled WGS sequence"/>
</dbReference>
<dbReference type="InterPro" id="IPR027417">
    <property type="entry name" value="P-loop_NTPase"/>
</dbReference>